<dbReference type="PANTHER" id="PTHR47099">
    <property type="entry name" value="METHYLCOBAMIDE:COM METHYLTRANSFERASE MTBA"/>
    <property type="match status" value="1"/>
</dbReference>
<dbReference type="AlphaFoldDB" id="A0A497EV82"/>
<dbReference type="EMBL" id="QMQX01000128">
    <property type="protein sequence ID" value="RLE51147.1"/>
    <property type="molecule type" value="Genomic_DNA"/>
</dbReference>
<evidence type="ECO:0000313" key="2">
    <source>
        <dbReference type="EMBL" id="RLE50633.1"/>
    </source>
</evidence>
<evidence type="ECO:0000313" key="4">
    <source>
        <dbReference type="Proteomes" id="UP000272051"/>
    </source>
</evidence>
<dbReference type="Proteomes" id="UP000278475">
    <property type="component" value="Unassembled WGS sequence"/>
</dbReference>
<feature type="domain" description="Uroporphyrinogen decarboxylase (URO-D)" evidence="1">
    <location>
        <begin position="13"/>
        <end position="349"/>
    </location>
</feature>
<protein>
    <recommendedName>
        <fullName evidence="1">Uroporphyrinogen decarboxylase (URO-D) domain-containing protein</fullName>
    </recommendedName>
</protein>
<proteinExistence type="predicted"/>
<dbReference type="Pfam" id="PF01208">
    <property type="entry name" value="URO-D"/>
    <property type="match status" value="1"/>
</dbReference>
<dbReference type="EMBL" id="QMQV01000002">
    <property type="protein sequence ID" value="RLE50633.1"/>
    <property type="molecule type" value="Genomic_DNA"/>
</dbReference>
<dbReference type="GO" id="GO:0006779">
    <property type="term" value="P:porphyrin-containing compound biosynthetic process"/>
    <property type="evidence" value="ECO:0007669"/>
    <property type="project" value="InterPro"/>
</dbReference>
<dbReference type="GO" id="GO:0004853">
    <property type="term" value="F:uroporphyrinogen decarboxylase activity"/>
    <property type="evidence" value="ECO:0007669"/>
    <property type="project" value="InterPro"/>
</dbReference>
<dbReference type="CDD" id="cd03465">
    <property type="entry name" value="URO-D_like"/>
    <property type="match status" value="1"/>
</dbReference>
<dbReference type="SUPFAM" id="SSF51726">
    <property type="entry name" value="UROD/MetE-like"/>
    <property type="match status" value="1"/>
</dbReference>
<name>A0A497EV82_9CREN</name>
<accession>A0A497EV82</accession>
<dbReference type="PANTHER" id="PTHR47099:SF1">
    <property type="entry name" value="METHYLCOBAMIDE:COM METHYLTRANSFERASE MTBA"/>
    <property type="match status" value="1"/>
</dbReference>
<dbReference type="InterPro" id="IPR038071">
    <property type="entry name" value="UROD/MetE-like_sf"/>
</dbReference>
<sequence length="356" mass="39725">MSAEELPKDEMTSYDRLMTAFELKKPDRVPVTPFNREWCLRQLGFKFIDGLMNPELYAYSQVWCIKKFGYDMVLDMLAVHAESEAMGSKLHIPEDAPPSVAVPAVRDYKTDLPKLRIPNPWRDGRLPLILRGTQIMKAICKKMDIPVMGYVQAVFRHTCMLRGTEAAMLDIKKRPDELKELMEIALESLIVYANAVVEAGADIIWVSDPVSSGDMLSRKHFEEFVHPYLRKEIKEIRRTGVKVFLHICGNVNDRIDLMAEAGPHAISVDEKVDLARAKKLIGHKVCLMGNVSPGKTLLFGKPSDVEAEAKKAIDDAAAGGGFVLASGCLTPAGMPAENVEALVRVAKTYGRYDHIK</sequence>
<evidence type="ECO:0000313" key="3">
    <source>
        <dbReference type="EMBL" id="RLE51147.1"/>
    </source>
</evidence>
<organism evidence="3 4">
    <name type="scientific">Thermoproteota archaeon</name>
    <dbReference type="NCBI Taxonomy" id="2056631"/>
    <lineage>
        <taxon>Archaea</taxon>
        <taxon>Thermoproteota</taxon>
    </lineage>
</organism>
<reference evidence="4 5" key="1">
    <citation type="submission" date="2018-06" db="EMBL/GenBank/DDBJ databases">
        <title>Extensive metabolic versatility and redundancy in microbially diverse, dynamic hydrothermal sediments.</title>
        <authorList>
            <person name="Dombrowski N."/>
            <person name="Teske A."/>
            <person name="Baker B.J."/>
        </authorList>
    </citation>
    <scope>NUCLEOTIDE SEQUENCE [LARGE SCALE GENOMIC DNA]</scope>
    <source>
        <strain evidence="3">B34_G17</strain>
        <strain evidence="2">B66_G16</strain>
    </source>
</reference>
<dbReference type="InterPro" id="IPR000257">
    <property type="entry name" value="Uroporphyrinogen_deCOase"/>
</dbReference>
<dbReference type="InterPro" id="IPR052024">
    <property type="entry name" value="Methanogen_methyltrans"/>
</dbReference>
<evidence type="ECO:0000313" key="5">
    <source>
        <dbReference type="Proteomes" id="UP000278475"/>
    </source>
</evidence>
<dbReference type="Proteomes" id="UP000272051">
    <property type="component" value="Unassembled WGS sequence"/>
</dbReference>
<evidence type="ECO:0000259" key="1">
    <source>
        <dbReference type="Pfam" id="PF01208"/>
    </source>
</evidence>
<comment type="caution">
    <text evidence="3">The sequence shown here is derived from an EMBL/GenBank/DDBJ whole genome shotgun (WGS) entry which is preliminary data.</text>
</comment>
<dbReference type="Gene3D" id="3.20.20.210">
    <property type="match status" value="1"/>
</dbReference>
<gene>
    <name evidence="2" type="ORF">DRJ31_00325</name>
    <name evidence="3" type="ORF">DRJ33_06435</name>
</gene>